<reference evidence="2" key="1">
    <citation type="journal article" date="2020" name="bioRxiv">
        <title>Whole genome comparisons of ergot fungi reveals the divergence and evolution of species within the genus Claviceps are the result of varying mechanisms driving genome evolution and host range expansion.</title>
        <authorList>
            <person name="Wyka S.A."/>
            <person name="Mondo S.J."/>
            <person name="Liu M."/>
            <person name="Dettman J."/>
            <person name="Nalam V."/>
            <person name="Broders K.D."/>
        </authorList>
    </citation>
    <scope>NUCLEOTIDE SEQUENCE</scope>
    <source>
        <strain evidence="2">CCC 602</strain>
    </source>
</reference>
<dbReference type="OrthoDB" id="10260961at2759"/>
<evidence type="ECO:0000256" key="1">
    <source>
        <dbReference type="SAM" id="MobiDB-lite"/>
    </source>
</evidence>
<dbReference type="PANTHER" id="PTHR42103">
    <property type="entry name" value="ALPHA/BETA-HYDROLASES SUPERFAMILY PROTEIN"/>
    <property type="match status" value="1"/>
</dbReference>
<name>A0A9P7NDQ6_9HYPO</name>
<sequence length="484" mass="52677">MVPEPALSFTIPSLHDGISLDCRVYHPASLAATEVQAGPWKKHAAVVAHPYAPMGGCYDDPVLGSITARLLAAGYLVGTFNFRGAGHSAGRSSWTARPERDDYASMVGFTAHYVHFLDPFPQSVQPADKEDADTEAATSLTATAEDTSTMTKKKKKKKKTVCSCSFSETMEPPLLVMGGYSYGAMVTTQLPPVDELLAPFLSPEANSEAAQIRLRAENLAEQQNLMLGSMRAAMLQVRNPRSPTRQHSGGVRIGGEEGTRSPRKSHDGSHCHGRGRISLDSEDRTGRGMHDLMGKGKCQHSSHHWNWALRRSRSVSSSAELRDGKPCWEQSASEATTTTAAAEAAAAASGVSPEKHPKDDQQPQPERLPAVPHFVSPRPAYILISPLQGLVSQLATMSFLSPRNHGRDDQAEKKLVENPTMAVFGDNDVFVPVSKLRAWTTKLSRTSRSRFTAWEVPRAGHFWTEEGVLRDMNERVGVFAGSLV</sequence>
<feature type="compositionally biased region" description="Low complexity" evidence="1">
    <location>
        <begin position="135"/>
        <end position="147"/>
    </location>
</feature>
<organism evidence="2 3">
    <name type="scientific">Claviceps pusilla</name>
    <dbReference type="NCBI Taxonomy" id="123648"/>
    <lineage>
        <taxon>Eukaryota</taxon>
        <taxon>Fungi</taxon>
        <taxon>Dikarya</taxon>
        <taxon>Ascomycota</taxon>
        <taxon>Pezizomycotina</taxon>
        <taxon>Sordariomycetes</taxon>
        <taxon>Hypocreomycetidae</taxon>
        <taxon>Hypocreales</taxon>
        <taxon>Clavicipitaceae</taxon>
        <taxon>Claviceps</taxon>
    </lineage>
</organism>
<protein>
    <recommendedName>
        <fullName evidence="4">Prolyl oligopeptidase</fullName>
    </recommendedName>
</protein>
<dbReference type="EMBL" id="SRPW01000451">
    <property type="protein sequence ID" value="KAG6014452.1"/>
    <property type="molecule type" value="Genomic_DNA"/>
</dbReference>
<feature type="region of interest" description="Disordered" evidence="1">
    <location>
        <begin position="312"/>
        <end position="369"/>
    </location>
</feature>
<proteinExistence type="predicted"/>
<gene>
    <name evidence="2" type="ORF">E4U43_006515</name>
</gene>
<keyword evidence="3" id="KW-1185">Reference proteome</keyword>
<evidence type="ECO:0000313" key="2">
    <source>
        <dbReference type="EMBL" id="KAG6014452.1"/>
    </source>
</evidence>
<dbReference type="SUPFAM" id="SSF53474">
    <property type="entry name" value="alpha/beta-Hydrolases"/>
    <property type="match status" value="2"/>
</dbReference>
<dbReference type="InterPro" id="IPR029058">
    <property type="entry name" value="AB_hydrolase_fold"/>
</dbReference>
<feature type="region of interest" description="Disordered" evidence="1">
    <location>
        <begin position="240"/>
        <end position="299"/>
    </location>
</feature>
<accession>A0A9P7NDQ6</accession>
<dbReference type="AlphaFoldDB" id="A0A9P7NDQ6"/>
<dbReference type="Proteomes" id="UP000748025">
    <property type="component" value="Unassembled WGS sequence"/>
</dbReference>
<evidence type="ECO:0000313" key="3">
    <source>
        <dbReference type="Proteomes" id="UP000748025"/>
    </source>
</evidence>
<comment type="caution">
    <text evidence="2">The sequence shown here is derived from an EMBL/GenBank/DDBJ whole genome shotgun (WGS) entry which is preliminary data.</text>
</comment>
<feature type="region of interest" description="Disordered" evidence="1">
    <location>
        <begin position="124"/>
        <end position="147"/>
    </location>
</feature>
<feature type="compositionally biased region" description="Basic and acidic residues" evidence="1">
    <location>
        <begin position="254"/>
        <end position="270"/>
    </location>
</feature>
<dbReference type="Gene3D" id="3.40.50.1820">
    <property type="entry name" value="alpha/beta hydrolase"/>
    <property type="match status" value="2"/>
</dbReference>
<evidence type="ECO:0008006" key="4">
    <source>
        <dbReference type="Google" id="ProtNLM"/>
    </source>
</evidence>
<feature type="compositionally biased region" description="Basic and acidic residues" evidence="1">
    <location>
        <begin position="277"/>
        <end position="294"/>
    </location>
</feature>
<feature type="compositionally biased region" description="Low complexity" evidence="1">
    <location>
        <begin position="331"/>
        <end position="349"/>
    </location>
</feature>
<dbReference type="PANTHER" id="PTHR42103:SF2">
    <property type="entry name" value="AB HYDROLASE-1 DOMAIN-CONTAINING PROTEIN"/>
    <property type="match status" value="1"/>
</dbReference>